<feature type="region of interest" description="Disordered" evidence="5">
    <location>
        <begin position="174"/>
        <end position="202"/>
    </location>
</feature>
<evidence type="ECO:0000256" key="4">
    <source>
        <dbReference type="ARBA" id="ARBA00022912"/>
    </source>
</evidence>
<dbReference type="InterPro" id="IPR029021">
    <property type="entry name" value="Prot-tyrosine_phosphatase-like"/>
</dbReference>
<keyword evidence="3" id="KW-0378">Hydrolase</keyword>
<dbReference type="InterPro" id="IPR009030">
    <property type="entry name" value="Growth_fac_rcpt_cys_sf"/>
</dbReference>
<dbReference type="AlphaFoldDB" id="A0AAV4GY04"/>
<dbReference type="InterPro" id="IPR000242">
    <property type="entry name" value="PTP_cat"/>
</dbReference>
<dbReference type="GO" id="GO:0004725">
    <property type="term" value="F:protein tyrosine phosphatase activity"/>
    <property type="evidence" value="ECO:0007669"/>
    <property type="project" value="UniProtKB-EC"/>
</dbReference>
<dbReference type="PROSITE" id="PS50055">
    <property type="entry name" value="TYR_PHOSPHATASE_PTP"/>
    <property type="match status" value="1"/>
</dbReference>
<dbReference type="PRINTS" id="PR00700">
    <property type="entry name" value="PRTYPHPHTASE"/>
</dbReference>
<keyword evidence="6" id="KW-0812">Transmembrane</keyword>
<keyword evidence="9" id="KW-1185">Reference proteome</keyword>
<dbReference type="InterPro" id="IPR050348">
    <property type="entry name" value="Protein-Tyr_Phosphatase"/>
</dbReference>
<comment type="similarity">
    <text evidence="1">Belongs to the protein-tyrosine phosphatase family.</text>
</comment>
<evidence type="ECO:0000259" key="7">
    <source>
        <dbReference type="PROSITE" id="PS50055"/>
    </source>
</evidence>
<evidence type="ECO:0000256" key="3">
    <source>
        <dbReference type="ARBA" id="ARBA00022801"/>
    </source>
</evidence>
<reference evidence="8 9" key="1">
    <citation type="journal article" date="2021" name="Elife">
        <title>Chloroplast acquisition without the gene transfer in kleptoplastic sea slugs, Plakobranchus ocellatus.</title>
        <authorList>
            <person name="Maeda T."/>
            <person name="Takahashi S."/>
            <person name="Yoshida T."/>
            <person name="Shimamura S."/>
            <person name="Takaki Y."/>
            <person name="Nagai Y."/>
            <person name="Toyoda A."/>
            <person name="Suzuki Y."/>
            <person name="Arimoto A."/>
            <person name="Ishii H."/>
            <person name="Satoh N."/>
            <person name="Nishiyama T."/>
            <person name="Hasebe M."/>
            <person name="Maruyama T."/>
            <person name="Minagawa J."/>
            <person name="Obokata J."/>
            <person name="Shigenobu S."/>
        </authorList>
    </citation>
    <scope>NUCLEOTIDE SEQUENCE [LARGE SCALE GENOMIC DNA]</scope>
</reference>
<dbReference type="EMBL" id="BMAT01001619">
    <property type="protein sequence ID" value="GFR89255.1"/>
    <property type="molecule type" value="Genomic_DNA"/>
</dbReference>
<evidence type="ECO:0000256" key="5">
    <source>
        <dbReference type="SAM" id="MobiDB-lite"/>
    </source>
</evidence>
<comment type="caution">
    <text evidence="8">The sequence shown here is derived from an EMBL/GenBank/DDBJ whole genome shotgun (WGS) entry which is preliminary data.</text>
</comment>
<dbReference type="SUPFAM" id="SSF52799">
    <property type="entry name" value="(Phosphotyrosine protein) phosphatases II"/>
    <property type="match status" value="1"/>
</dbReference>
<evidence type="ECO:0000256" key="6">
    <source>
        <dbReference type="SAM" id="Phobius"/>
    </source>
</evidence>
<keyword evidence="8" id="KW-0675">Receptor</keyword>
<evidence type="ECO:0000256" key="1">
    <source>
        <dbReference type="ARBA" id="ARBA00009580"/>
    </source>
</evidence>
<dbReference type="Gene3D" id="2.170.300.10">
    <property type="entry name" value="Tie2 ligand-binding domain superfamily"/>
    <property type="match status" value="1"/>
</dbReference>
<dbReference type="SMART" id="SM00194">
    <property type="entry name" value="PTPc"/>
    <property type="match status" value="1"/>
</dbReference>
<dbReference type="Gene3D" id="3.90.190.10">
    <property type="entry name" value="Protein tyrosine phosphatase superfamily"/>
    <property type="match status" value="1"/>
</dbReference>
<name>A0AAV4GY04_9GAST</name>
<gene>
    <name evidence="8" type="ORF">ElyMa_000789700</name>
</gene>
<organism evidence="8 9">
    <name type="scientific">Elysia marginata</name>
    <dbReference type="NCBI Taxonomy" id="1093978"/>
    <lineage>
        <taxon>Eukaryota</taxon>
        <taxon>Metazoa</taxon>
        <taxon>Spiralia</taxon>
        <taxon>Lophotrochozoa</taxon>
        <taxon>Mollusca</taxon>
        <taxon>Gastropoda</taxon>
        <taxon>Heterobranchia</taxon>
        <taxon>Euthyneura</taxon>
        <taxon>Panpulmonata</taxon>
        <taxon>Sacoglossa</taxon>
        <taxon>Placobranchoidea</taxon>
        <taxon>Plakobranchidae</taxon>
        <taxon>Elysia</taxon>
    </lineage>
</organism>
<sequence length="395" mass="43686">MQLHGVNSALRNATQRAKTESAITLMDLVKTACLVTGVTSVTKCSEKCNQTCENGVCHHVNGSCEDCMPGYWGDFCDKKCNTTTHGVNCIQTCNATCLNRHCHHVTGYCHACVDSRTGDFCEKLRQGENGMNRNLLTWTAIGTIVSVLIVGVTVSLFMYRRRCQRKFGRAEQQGREDNGIDMCESPGGSDNANRPAGAEANKKKNISKCVKLPLTLSLRRTRGQDTESEESTEIAAASTSQMNPISENTAVAVGNLKTYILQHSSDSHFQDQFTSVPMTTGSPQTFAVLPENIIKNRYKNIIPYDTSRVLLQAIPGKKCSDYINASYVKSHKSYRAFIASQGPNDKMIDDFVRMLWEQKVDKVVMLTNLVEEGKVKKISALCSHGEDSCRSYCED</sequence>
<keyword evidence="6" id="KW-1133">Transmembrane helix</keyword>
<evidence type="ECO:0000313" key="8">
    <source>
        <dbReference type="EMBL" id="GFR89255.1"/>
    </source>
</evidence>
<feature type="domain" description="Tyrosine-protein phosphatase" evidence="7">
    <location>
        <begin position="269"/>
        <end position="395"/>
    </location>
</feature>
<dbReference type="PANTHER" id="PTHR19134">
    <property type="entry name" value="RECEPTOR-TYPE TYROSINE-PROTEIN PHOSPHATASE"/>
    <property type="match status" value="1"/>
</dbReference>
<feature type="transmembrane region" description="Helical" evidence="6">
    <location>
        <begin position="135"/>
        <end position="159"/>
    </location>
</feature>
<feature type="region of interest" description="Disordered" evidence="5">
    <location>
        <begin position="220"/>
        <end position="240"/>
    </location>
</feature>
<proteinExistence type="inferred from homology"/>
<keyword evidence="4" id="KW-0904">Protein phosphatase</keyword>
<dbReference type="SUPFAM" id="SSF57184">
    <property type="entry name" value="Growth factor receptor domain"/>
    <property type="match status" value="1"/>
</dbReference>
<dbReference type="PANTHER" id="PTHR19134:SF562">
    <property type="entry name" value="PROTEIN-TYROSINE-PHOSPHATASE"/>
    <property type="match status" value="1"/>
</dbReference>
<evidence type="ECO:0000256" key="2">
    <source>
        <dbReference type="ARBA" id="ARBA00013064"/>
    </source>
</evidence>
<dbReference type="EC" id="3.1.3.48" evidence="2"/>
<evidence type="ECO:0000313" key="9">
    <source>
        <dbReference type="Proteomes" id="UP000762676"/>
    </source>
</evidence>
<protein>
    <recommendedName>
        <fullName evidence="2">protein-tyrosine-phosphatase</fullName>
        <ecNumber evidence="2">3.1.3.48</ecNumber>
    </recommendedName>
</protein>
<dbReference type="Proteomes" id="UP000762676">
    <property type="component" value="Unassembled WGS sequence"/>
</dbReference>
<keyword evidence="6" id="KW-0472">Membrane</keyword>
<dbReference type="Pfam" id="PF00102">
    <property type="entry name" value="Y_phosphatase"/>
    <property type="match status" value="1"/>
</dbReference>
<accession>A0AAV4GY04</accession>